<protein>
    <recommendedName>
        <fullName evidence="1">Signal peptidase I</fullName>
        <ecNumber evidence="1">3.4.21.89</ecNumber>
    </recommendedName>
</protein>
<evidence type="ECO:0000313" key="4">
    <source>
        <dbReference type="Proteomes" id="UP001178288"/>
    </source>
</evidence>
<evidence type="ECO:0000256" key="1">
    <source>
        <dbReference type="NCBIfam" id="TIGR02228"/>
    </source>
</evidence>
<sequence>MLIDHNTFTLLKSAIKKHGWLELPAYGNSMFPFIEQGNLCRFAPCEPFQLKKGDVILFYSQAGQLIAHRFVKIKRIDIQLLFLLKGDTNLCFDQPIGEDRILGKLDSIQKQHKKVTSDHFIAYIWGKVILTFPAFSVILRKYLNRKLKVQY</sequence>
<dbReference type="KEGG" id="nnv:QNH39_21550"/>
<dbReference type="GO" id="GO:0016020">
    <property type="term" value="C:membrane"/>
    <property type="evidence" value="ECO:0007669"/>
    <property type="project" value="UniProtKB-UniRule"/>
</dbReference>
<organism evidence="3 4">
    <name type="scientific">Neobacillus novalis</name>
    <dbReference type="NCBI Taxonomy" id="220687"/>
    <lineage>
        <taxon>Bacteria</taxon>
        <taxon>Bacillati</taxon>
        <taxon>Bacillota</taxon>
        <taxon>Bacilli</taxon>
        <taxon>Bacillales</taxon>
        <taxon>Bacillaceae</taxon>
        <taxon>Neobacillus</taxon>
    </lineage>
</organism>
<proteinExistence type="predicted"/>
<evidence type="ECO:0000256" key="2">
    <source>
        <dbReference type="SAM" id="Phobius"/>
    </source>
</evidence>
<keyword evidence="4" id="KW-1185">Reference proteome</keyword>
<dbReference type="GO" id="GO:0006465">
    <property type="term" value="P:signal peptide processing"/>
    <property type="evidence" value="ECO:0007669"/>
    <property type="project" value="UniProtKB-UniRule"/>
</dbReference>
<dbReference type="EC" id="3.4.21.89" evidence="1"/>
<dbReference type="RefSeq" id="WP_066091276.1">
    <property type="nucleotide sequence ID" value="NZ_CP126114.1"/>
</dbReference>
<dbReference type="EMBL" id="CP126114">
    <property type="protein sequence ID" value="WHY85179.1"/>
    <property type="molecule type" value="Genomic_DNA"/>
</dbReference>
<dbReference type="GO" id="GO:0004252">
    <property type="term" value="F:serine-type endopeptidase activity"/>
    <property type="evidence" value="ECO:0007669"/>
    <property type="project" value="UniProtKB-UniRule"/>
</dbReference>
<dbReference type="GO" id="GO:0009003">
    <property type="term" value="F:signal peptidase activity"/>
    <property type="evidence" value="ECO:0007669"/>
    <property type="project" value="UniProtKB-EC"/>
</dbReference>
<gene>
    <name evidence="3" type="ORF">QNH39_21550</name>
</gene>
<dbReference type="AlphaFoldDB" id="A0AA95MN10"/>
<dbReference type="CDD" id="cd06462">
    <property type="entry name" value="Peptidase_S24_S26"/>
    <property type="match status" value="1"/>
</dbReference>
<dbReference type="NCBIfam" id="TIGR02228">
    <property type="entry name" value="sigpep_I_arch"/>
    <property type="match status" value="1"/>
</dbReference>
<dbReference type="Proteomes" id="UP001178288">
    <property type="component" value="Chromosome"/>
</dbReference>
<keyword evidence="3" id="KW-0378">Hydrolase</keyword>
<name>A0AA95MN10_9BACI</name>
<feature type="transmembrane region" description="Helical" evidence="2">
    <location>
        <begin position="120"/>
        <end position="139"/>
    </location>
</feature>
<reference evidence="3" key="1">
    <citation type="submission" date="2023-05" db="EMBL/GenBank/DDBJ databases">
        <title>Comparative genomics of Bacillaceae isolates and their secondary metabolite potential.</title>
        <authorList>
            <person name="Song L."/>
            <person name="Nielsen L.J."/>
            <person name="Mohite O."/>
            <person name="Xu X."/>
            <person name="Weber T."/>
            <person name="Kovacs A.T."/>
        </authorList>
    </citation>
    <scope>NUCLEOTIDE SEQUENCE</scope>
    <source>
        <strain evidence="3">XLM17</strain>
    </source>
</reference>
<keyword evidence="2" id="KW-0812">Transmembrane</keyword>
<evidence type="ECO:0000313" key="3">
    <source>
        <dbReference type="EMBL" id="WHY85179.1"/>
    </source>
</evidence>
<accession>A0AA95MN10</accession>
<dbReference type="InterPro" id="IPR001733">
    <property type="entry name" value="Peptidase_S26B"/>
</dbReference>
<keyword evidence="2" id="KW-1133">Transmembrane helix</keyword>
<keyword evidence="2" id="KW-0472">Membrane</keyword>